<keyword evidence="7" id="KW-1185">Reference proteome</keyword>
<dbReference type="OrthoDB" id="9796461at2"/>
<keyword evidence="3" id="KW-1133">Transmembrane helix</keyword>
<feature type="transmembrane region" description="Helical" evidence="3">
    <location>
        <begin position="365"/>
        <end position="385"/>
    </location>
</feature>
<dbReference type="Proteomes" id="UP000009885">
    <property type="component" value="Unassembled WGS sequence"/>
</dbReference>
<evidence type="ECO:0000256" key="2">
    <source>
        <dbReference type="ARBA" id="ARBA00007400"/>
    </source>
</evidence>
<keyword evidence="6" id="KW-0012">Acyltransferase</keyword>
<dbReference type="RefSeq" id="WP_009382343.1">
    <property type="nucleotide sequence ID" value="NZ_AMSQ01000003.1"/>
</dbReference>
<comment type="similarity">
    <text evidence="2">Belongs to the acyltransferase 3 family.</text>
</comment>
<feature type="transmembrane region" description="Helical" evidence="3">
    <location>
        <begin position="80"/>
        <end position="99"/>
    </location>
</feature>
<feature type="transmembrane region" description="Helical" evidence="3">
    <location>
        <begin position="143"/>
        <end position="166"/>
    </location>
</feature>
<evidence type="ECO:0000259" key="5">
    <source>
        <dbReference type="Pfam" id="PF19040"/>
    </source>
</evidence>
<dbReference type="AlphaFoldDB" id="K9AS14"/>
<feature type="transmembrane region" description="Helical" evidence="3">
    <location>
        <begin position="299"/>
        <end position="319"/>
    </location>
</feature>
<dbReference type="InterPro" id="IPR043968">
    <property type="entry name" value="SGNH"/>
</dbReference>
<feature type="domain" description="SGNH" evidence="5">
    <location>
        <begin position="446"/>
        <end position="647"/>
    </location>
</feature>
<keyword evidence="3" id="KW-0812">Transmembrane</keyword>
<proteinExistence type="inferred from homology"/>
<dbReference type="PATRIC" id="fig|1229783.3.peg.514"/>
<dbReference type="GO" id="GO:0009103">
    <property type="term" value="P:lipopolysaccharide biosynthetic process"/>
    <property type="evidence" value="ECO:0007669"/>
    <property type="project" value="TreeGrafter"/>
</dbReference>
<dbReference type="GO" id="GO:0016020">
    <property type="term" value="C:membrane"/>
    <property type="evidence" value="ECO:0007669"/>
    <property type="project" value="TreeGrafter"/>
</dbReference>
<reference evidence="6 7" key="1">
    <citation type="journal article" date="2013" name="Genome Announc.">
        <title>Genome Sequence of Staphylococcus massiliensis Strain S46, Isolated from the Surface of Healthy Human Skin.</title>
        <authorList>
            <person name="Srivastav R."/>
            <person name="Singh A."/>
            <person name="Jangir P.K."/>
            <person name="Kumari C."/>
            <person name="Muduli S."/>
            <person name="Sharma R."/>
        </authorList>
    </citation>
    <scope>NUCLEOTIDE SEQUENCE [LARGE SCALE GENOMIC DNA]</scope>
    <source>
        <strain evidence="6 7">S46</strain>
    </source>
</reference>
<feature type="transmembrane region" description="Helical" evidence="3">
    <location>
        <begin position="234"/>
        <end position="254"/>
    </location>
</feature>
<gene>
    <name evidence="6" type="ORF">C273_02533</name>
</gene>
<feature type="transmembrane region" description="Helical" evidence="3">
    <location>
        <begin position="41"/>
        <end position="59"/>
    </location>
</feature>
<evidence type="ECO:0000259" key="4">
    <source>
        <dbReference type="Pfam" id="PF01757"/>
    </source>
</evidence>
<dbReference type="GO" id="GO:0016747">
    <property type="term" value="F:acyltransferase activity, transferring groups other than amino-acyl groups"/>
    <property type="evidence" value="ECO:0007669"/>
    <property type="project" value="InterPro"/>
</dbReference>
<protein>
    <submittedName>
        <fullName evidence="6">Acyltransferase 3</fullName>
    </submittedName>
</protein>
<evidence type="ECO:0000256" key="3">
    <source>
        <dbReference type="SAM" id="Phobius"/>
    </source>
</evidence>
<comment type="caution">
    <text evidence="6">The sequence shown here is derived from an EMBL/GenBank/DDBJ whole genome shotgun (WGS) entry which is preliminary data.</text>
</comment>
<feature type="transmembrane region" description="Helical" evidence="3">
    <location>
        <begin position="20"/>
        <end position="35"/>
    </location>
</feature>
<dbReference type="EMBL" id="AMSQ01000003">
    <property type="protein sequence ID" value="EKU50109.1"/>
    <property type="molecule type" value="Genomic_DNA"/>
</dbReference>
<dbReference type="PANTHER" id="PTHR23028">
    <property type="entry name" value="ACETYLTRANSFERASE"/>
    <property type="match status" value="1"/>
</dbReference>
<evidence type="ECO:0000313" key="6">
    <source>
        <dbReference type="EMBL" id="EKU50109.1"/>
    </source>
</evidence>
<keyword evidence="6" id="KW-0808">Transferase</keyword>
<accession>K9AS14</accession>
<dbReference type="eggNOG" id="COG1835">
    <property type="taxonomic scope" value="Bacteria"/>
</dbReference>
<feature type="transmembrane region" description="Helical" evidence="3">
    <location>
        <begin position="205"/>
        <end position="227"/>
    </location>
</feature>
<keyword evidence="3" id="KW-0472">Membrane</keyword>
<dbReference type="InterPro" id="IPR002656">
    <property type="entry name" value="Acyl_transf_3_dom"/>
</dbReference>
<dbReference type="PANTHER" id="PTHR23028:SF53">
    <property type="entry name" value="ACYL_TRANSF_3 DOMAIN-CONTAINING PROTEIN"/>
    <property type="match status" value="1"/>
</dbReference>
<evidence type="ECO:0000256" key="1">
    <source>
        <dbReference type="ARBA" id="ARBA00004370"/>
    </source>
</evidence>
<name>K9AS14_9STAP</name>
<dbReference type="Pfam" id="PF19040">
    <property type="entry name" value="SGNH"/>
    <property type="match status" value="1"/>
</dbReference>
<feature type="transmembrane region" description="Helical" evidence="3">
    <location>
        <begin position="325"/>
        <end position="344"/>
    </location>
</feature>
<evidence type="ECO:0000313" key="7">
    <source>
        <dbReference type="Proteomes" id="UP000009885"/>
    </source>
</evidence>
<feature type="transmembrane region" description="Helical" evidence="3">
    <location>
        <begin position="178"/>
        <end position="199"/>
    </location>
</feature>
<organism evidence="6 7">
    <name type="scientific">Staphylococcus massiliensis S46</name>
    <dbReference type="NCBI Taxonomy" id="1229783"/>
    <lineage>
        <taxon>Bacteria</taxon>
        <taxon>Bacillati</taxon>
        <taxon>Bacillota</taxon>
        <taxon>Bacilli</taxon>
        <taxon>Bacillales</taxon>
        <taxon>Staphylococcaceae</taxon>
        <taxon>Staphylococcus</taxon>
    </lineage>
</organism>
<dbReference type="InterPro" id="IPR050879">
    <property type="entry name" value="Acyltransferase_3"/>
</dbReference>
<feature type="domain" description="Acyltransferase 3" evidence="4">
    <location>
        <begin position="16"/>
        <end position="345"/>
    </location>
</feature>
<feature type="transmembrane region" description="Helical" evidence="3">
    <location>
        <begin position="260"/>
        <end position="278"/>
    </location>
</feature>
<comment type="subcellular location">
    <subcellularLocation>
        <location evidence="1">Membrane</location>
    </subcellularLocation>
</comment>
<dbReference type="Pfam" id="PF01757">
    <property type="entry name" value="Acyl_transf_3"/>
    <property type="match status" value="1"/>
</dbReference>
<sequence>MKHDFNIDVERRFRPEIEGLRIVAALLVAIYHIWFNKVSGGVDVFFVISGFLITTSIISKLNKQGELKAWPYFRNLMKRLLPSVLTILFIVSILSFLFLPESILVQTIKEIIASLFYFENWQLAFSNTDYLAQDQMKTPVEHFWAMSIQGQFYIIWFLLFSGMIILAKSSRKVNLTKLINIVLGILFITSFSFSVYQTIVNQPFAYFNVAARVWEFALGGLLCMNISKFKLPSWLSVIIGWLGLIMLIITGMLFNVSTMFPGYIALWPMVSAIFIMIAGNNPTNLGVEKFLGSRPMIKLGGISFGIYLWHWVILSFYRYNISTKVGILQGIAIILVSILLSYLMTRFIESPVRNCKQTPSIFKRLIPMFIVSALTISVLGVRTYAMNKASSEINSSHPGAMALEKDFKKSDEKPIPSFAKAKEDTADAYKDGYDTKLKKSDLKVGEYGETENYKKTIVLSGASHTTHYLGALQELGKKHNYRILSITKSGCRLSSEQDDDPGCAPWRDKAMKKIIEIDPDLVVTLGTITHEKEVPKGFIDYFKKFKEHDIDVMATRDTPRYKFSIPNHLEKLGEQKTIEAMNQKPQLEHEQEWKGNPDIPDNVHFVDYTKYFKEDGKFKPVIGNVIVYFDKGHISNTYAKSMGPIMYKDIKEIIEEKK</sequence>